<organism evidence="2 5">
    <name type="scientific">Marinomonas gallaica</name>
    <dbReference type="NCBI Taxonomy" id="1806667"/>
    <lineage>
        <taxon>Bacteria</taxon>
        <taxon>Pseudomonadati</taxon>
        <taxon>Pseudomonadota</taxon>
        <taxon>Gammaproteobacteria</taxon>
        <taxon>Oceanospirillales</taxon>
        <taxon>Oceanospirillaceae</taxon>
        <taxon>Marinomonas</taxon>
    </lineage>
</organism>
<dbReference type="InterPro" id="IPR029021">
    <property type="entry name" value="Prot-tyrosine_phosphatase-like"/>
</dbReference>
<keyword evidence="4" id="KW-1185">Reference proteome</keyword>
<keyword evidence="2" id="KW-0378">Hydrolase</keyword>
<dbReference type="EMBL" id="FLRA01000018">
    <property type="protein sequence ID" value="SBT18342.1"/>
    <property type="molecule type" value="Genomic_DNA"/>
</dbReference>
<sequence>MNITELSPQYFVSPQIEIADLESLKSQGFVVVVNNRPDGEAEDQPCSSEIQVAAEQAGLRYVYNPVDLKRLSSKEVAAQDELIKANDKVFAFCRTGTRSSVLWVLAKQEDEMSFVTLVADVMKKGFDLGRCLPAMERLKKR</sequence>
<dbReference type="InterPro" id="IPR005939">
    <property type="entry name" value="BLH_phosphatase-like"/>
</dbReference>
<gene>
    <name evidence="2" type="primary">blh_1</name>
    <name evidence="3" type="synonym">blh_2</name>
    <name evidence="2" type="ORF">MGA5115_02464</name>
    <name evidence="3" type="ORF">MGA5116_03009</name>
</gene>
<dbReference type="Proteomes" id="UP000092871">
    <property type="component" value="Unassembled WGS sequence"/>
</dbReference>
<dbReference type="Proteomes" id="UP000092840">
    <property type="component" value="Unassembled WGS sequence"/>
</dbReference>
<dbReference type="GO" id="GO:0016787">
    <property type="term" value="F:hydrolase activity"/>
    <property type="evidence" value="ECO:0007669"/>
    <property type="project" value="UniProtKB-KW"/>
</dbReference>
<name>A0A1C3JT61_9GAMM</name>
<dbReference type="NCBIfam" id="TIGR01244">
    <property type="entry name" value="TIGR01244 family sulfur transferase"/>
    <property type="match status" value="1"/>
</dbReference>
<evidence type="ECO:0000313" key="2">
    <source>
        <dbReference type="EMBL" id="SBT18342.1"/>
    </source>
</evidence>
<reference evidence="2 5" key="2">
    <citation type="submission" date="2016-06" db="EMBL/GenBank/DDBJ databases">
        <authorList>
            <person name="Kjaerup R.B."/>
            <person name="Dalgaard T.S."/>
            <person name="Juul-Madsen H.R."/>
        </authorList>
    </citation>
    <scope>NUCLEOTIDE SEQUENCE [LARGE SCALE GENOMIC DNA]</scope>
    <source>
        <strain evidence="2 5">CECT 5115</strain>
    </source>
</reference>
<reference evidence="3 4" key="1">
    <citation type="submission" date="2016-06" db="EMBL/GenBank/DDBJ databases">
        <authorList>
            <person name="Rodrigo-Torres L."/>
            <person name="Arahal D.R."/>
        </authorList>
    </citation>
    <scope>NUCLEOTIDE SEQUENCE [LARGE SCALE GENOMIC DNA]</scope>
    <source>
        <strain evidence="3 4">CECT 5116</strain>
    </source>
</reference>
<evidence type="ECO:0000313" key="5">
    <source>
        <dbReference type="Proteomes" id="UP000092871"/>
    </source>
</evidence>
<dbReference type="OrthoDB" id="9802771at2"/>
<feature type="domain" description="Beta-lactamase hydrolase-like protein phosphatase-like" evidence="1">
    <location>
        <begin position="6"/>
        <end position="107"/>
    </location>
</feature>
<proteinExistence type="predicted"/>
<dbReference type="Pfam" id="PF04273">
    <property type="entry name" value="BLH_phosphatase"/>
    <property type="match status" value="1"/>
</dbReference>
<evidence type="ECO:0000313" key="3">
    <source>
        <dbReference type="EMBL" id="SBT22392.1"/>
    </source>
</evidence>
<evidence type="ECO:0000259" key="1">
    <source>
        <dbReference type="Pfam" id="PF04273"/>
    </source>
</evidence>
<dbReference type="RefSeq" id="WP_067036977.1">
    <property type="nucleotide sequence ID" value="NZ_FLRA01000018.1"/>
</dbReference>
<dbReference type="Gene3D" id="3.90.190.10">
    <property type="entry name" value="Protein tyrosine phosphatase superfamily"/>
    <property type="match status" value="1"/>
</dbReference>
<dbReference type="EMBL" id="FLRB01000017">
    <property type="protein sequence ID" value="SBT22392.1"/>
    <property type="molecule type" value="Genomic_DNA"/>
</dbReference>
<evidence type="ECO:0000313" key="4">
    <source>
        <dbReference type="Proteomes" id="UP000092840"/>
    </source>
</evidence>
<protein>
    <submittedName>
        <fullName evidence="2">Beta-lactamase hydrolase-like protein</fullName>
        <ecNumber evidence="2">3.-.-.-</ecNumber>
    </submittedName>
</protein>
<accession>A0A1C3JT61</accession>
<dbReference type="AlphaFoldDB" id="A0A1C3JT61"/>
<dbReference type="EC" id="3.-.-.-" evidence="2"/>